<evidence type="ECO:0000313" key="5">
    <source>
        <dbReference type="Proteomes" id="UP000007796"/>
    </source>
</evidence>
<dbReference type="OrthoDB" id="341259at2759"/>
<dbReference type="STRING" id="655863.F0XUI6"/>
<gene>
    <name evidence="4" type="ORF">CMQ_4647</name>
</gene>
<proteinExistence type="predicted"/>
<protein>
    <submittedName>
        <fullName evidence="4">Uncharacterized protein</fullName>
    </submittedName>
</protein>
<dbReference type="SMART" id="SM00248">
    <property type="entry name" value="ANK"/>
    <property type="match status" value="2"/>
</dbReference>
<reference evidence="4 5" key="1">
    <citation type="journal article" date="2011" name="Proc. Natl. Acad. Sci. U.S.A.">
        <title>Genome and transcriptome analyses of the mountain pine beetle-fungal symbiont Grosmannia clavigera, a lodgepole pine pathogen.</title>
        <authorList>
            <person name="DiGuistini S."/>
            <person name="Wang Y."/>
            <person name="Liao N.Y."/>
            <person name="Taylor G."/>
            <person name="Tanguay P."/>
            <person name="Feau N."/>
            <person name="Henrissat B."/>
            <person name="Chan S.K."/>
            <person name="Hesse-Orce U."/>
            <person name="Alamouti S.M."/>
            <person name="Tsui C.K.M."/>
            <person name="Docking R.T."/>
            <person name="Levasseur A."/>
            <person name="Haridas S."/>
            <person name="Robertson G."/>
            <person name="Birol I."/>
            <person name="Holt R.A."/>
            <person name="Marra M.A."/>
            <person name="Hamelin R.C."/>
            <person name="Hirst M."/>
            <person name="Jones S.J.M."/>
            <person name="Bohlmann J."/>
            <person name="Breuil C."/>
        </authorList>
    </citation>
    <scope>NUCLEOTIDE SEQUENCE [LARGE SCALE GENOMIC DNA]</scope>
    <source>
        <strain evidence="5">kw1407 / UAMH 11150</strain>
    </source>
</reference>
<evidence type="ECO:0000256" key="3">
    <source>
        <dbReference type="PROSITE-ProRule" id="PRU00023"/>
    </source>
</evidence>
<keyword evidence="5" id="KW-1185">Reference proteome</keyword>
<evidence type="ECO:0000256" key="2">
    <source>
        <dbReference type="ARBA" id="ARBA00023043"/>
    </source>
</evidence>
<keyword evidence="1" id="KW-0677">Repeat</keyword>
<dbReference type="InterPro" id="IPR002110">
    <property type="entry name" value="Ankyrin_rpt"/>
</dbReference>
<evidence type="ECO:0000313" key="4">
    <source>
        <dbReference type="EMBL" id="EFW98795.1"/>
    </source>
</evidence>
<dbReference type="PROSITE" id="PS50088">
    <property type="entry name" value="ANK_REPEAT"/>
    <property type="match status" value="1"/>
</dbReference>
<dbReference type="GeneID" id="25977881"/>
<organism evidence="5">
    <name type="scientific">Grosmannia clavigera (strain kw1407 / UAMH 11150)</name>
    <name type="common">Blue stain fungus</name>
    <name type="synonym">Graphiocladiella clavigera</name>
    <dbReference type="NCBI Taxonomy" id="655863"/>
    <lineage>
        <taxon>Eukaryota</taxon>
        <taxon>Fungi</taxon>
        <taxon>Dikarya</taxon>
        <taxon>Ascomycota</taxon>
        <taxon>Pezizomycotina</taxon>
        <taxon>Sordariomycetes</taxon>
        <taxon>Sordariomycetidae</taxon>
        <taxon>Ophiostomatales</taxon>
        <taxon>Ophiostomataceae</taxon>
        <taxon>Leptographium</taxon>
    </lineage>
</organism>
<accession>F0XUI6</accession>
<dbReference type="InterPro" id="IPR050745">
    <property type="entry name" value="Multifunctional_regulatory"/>
</dbReference>
<sequence>MADILGTAATVLQLIGAIKTTWDFFDEMHKAPRTVLKYQRMIENLEITLQFVKDYYSLLSINQLANVQEALSSKHISETSIGRILDKIRQDLEVVSTELRKHSDNSLKLLANAKLVFRKASIVEAFENIEYEKSSLSLILGSIQGMIAATQFASIQAQTQRSILFTDADYVVDQLRSSIVHAVQNSAMFSKSLNGSSMNLLTGCDDDENYDNVDVEAGSRRLSLSIASRQSSQKLVCNKDVSVTLPHIDNVEDDGYYIQDADMYGCKSRFGSIIIHVSTYCSKTSIFHRPLINIQASLSLRKSSLMHGRVFQFRFQQVMHTSRLSGLFSSSSSGRIFRENSLAIQCIAAGNWQGIRDLPSRRQISVYDTDDYGRTYLHYAATHGLVDIAKTLIQEGADPGAKDHFATTPLDQLLMYGPGNSMLLSQIYSSANKDPLSRFVDCFYFLQFRGINPDCIGTKRGSDGISSRHSDMAALGVRAGTPGSQSAAVVQGWRTFISGVGANVNANLAHHNSSALSLLAASRHSTATSIQALLALGADVNYTDVNNMQPLHYFFHYAYSSTTNQPLIPSQRRAVQDKTFTLIEAGADLCFRDRWGRKPKHLAARAGLLDEYKEAVRRSRHSGLDSFAEGEEWHRWFDVPVQSKHHSRDETTSIPETTQLLCASQPPLQTSSPEHEIAHVPKDVLGLHQDDGYLEPRPISEIASHPWLPFYMLLRFAVFFLNSLHKELICCVFSVGLSALLDFIALVKSY</sequence>
<dbReference type="SUPFAM" id="SSF48403">
    <property type="entry name" value="Ankyrin repeat"/>
    <property type="match status" value="1"/>
</dbReference>
<dbReference type="Pfam" id="PF00023">
    <property type="entry name" value="Ank"/>
    <property type="match status" value="1"/>
</dbReference>
<dbReference type="AlphaFoldDB" id="F0XUI6"/>
<evidence type="ECO:0000256" key="1">
    <source>
        <dbReference type="ARBA" id="ARBA00022737"/>
    </source>
</evidence>
<dbReference type="HOGENOM" id="CLU_370900_0_0_1"/>
<dbReference type="InParanoid" id="F0XUI6"/>
<name>F0XUI6_GROCL</name>
<dbReference type="PROSITE" id="PS50297">
    <property type="entry name" value="ANK_REP_REGION"/>
    <property type="match status" value="1"/>
</dbReference>
<dbReference type="RefSeq" id="XP_014168278.1">
    <property type="nucleotide sequence ID" value="XM_014312803.1"/>
</dbReference>
<feature type="repeat" description="ANK" evidence="3">
    <location>
        <begin position="372"/>
        <end position="404"/>
    </location>
</feature>
<dbReference type="InterPro" id="IPR036770">
    <property type="entry name" value="Ankyrin_rpt-contain_sf"/>
</dbReference>
<dbReference type="eggNOG" id="ENOG502SREV">
    <property type="taxonomic scope" value="Eukaryota"/>
</dbReference>
<dbReference type="Gene3D" id="1.25.40.20">
    <property type="entry name" value="Ankyrin repeat-containing domain"/>
    <property type="match status" value="2"/>
</dbReference>
<dbReference type="Proteomes" id="UP000007796">
    <property type="component" value="Unassembled WGS sequence"/>
</dbReference>
<dbReference type="EMBL" id="GL630006">
    <property type="protein sequence ID" value="EFW98795.1"/>
    <property type="molecule type" value="Genomic_DNA"/>
</dbReference>
<keyword evidence="2 3" id="KW-0040">ANK repeat</keyword>
<dbReference type="PANTHER" id="PTHR24189">
    <property type="entry name" value="MYOTROPHIN"/>
    <property type="match status" value="1"/>
</dbReference>